<dbReference type="GO" id="GO:0003724">
    <property type="term" value="F:RNA helicase activity"/>
    <property type="evidence" value="ECO:0007669"/>
    <property type="project" value="UniProtKB-EC"/>
</dbReference>
<feature type="compositionally biased region" description="Gly residues" evidence="6">
    <location>
        <begin position="185"/>
        <end position="196"/>
    </location>
</feature>
<evidence type="ECO:0000256" key="5">
    <source>
        <dbReference type="ARBA" id="ARBA00022840"/>
    </source>
</evidence>
<keyword evidence="2" id="KW-0547">Nucleotide-binding</keyword>
<gene>
    <name evidence="8" type="ORF">BJ554DRAFT_4123</name>
</gene>
<dbReference type="CDD" id="cd18787">
    <property type="entry name" value="SF2_C_DEAD"/>
    <property type="match status" value="1"/>
</dbReference>
<evidence type="ECO:0000313" key="9">
    <source>
        <dbReference type="Proteomes" id="UP000673691"/>
    </source>
</evidence>
<dbReference type="FunFam" id="3.40.50.300:FF:000008">
    <property type="entry name" value="ATP-dependent RNA helicase RhlB"/>
    <property type="match status" value="1"/>
</dbReference>
<dbReference type="GO" id="GO:0005524">
    <property type="term" value="F:ATP binding"/>
    <property type="evidence" value="ECO:0007669"/>
    <property type="project" value="UniProtKB-KW"/>
</dbReference>
<dbReference type="SMART" id="SM00490">
    <property type="entry name" value="HELICc"/>
    <property type="match status" value="1"/>
</dbReference>
<dbReference type="Proteomes" id="UP000673691">
    <property type="component" value="Unassembled WGS sequence"/>
</dbReference>
<organism evidence="8 9">
    <name type="scientific">Olpidium bornovanus</name>
    <dbReference type="NCBI Taxonomy" id="278681"/>
    <lineage>
        <taxon>Eukaryota</taxon>
        <taxon>Fungi</taxon>
        <taxon>Fungi incertae sedis</taxon>
        <taxon>Olpidiomycota</taxon>
        <taxon>Olpidiomycotina</taxon>
        <taxon>Olpidiomycetes</taxon>
        <taxon>Olpidiales</taxon>
        <taxon>Olpidiaceae</taxon>
        <taxon>Olpidium</taxon>
    </lineage>
</organism>
<evidence type="ECO:0000256" key="1">
    <source>
        <dbReference type="ARBA" id="ARBA00012552"/>
    </source>
</evidence>
<dbReference type="GO" id="GO:0016787">
    <property type="term" value="F:hydrolase activity"/>
    <property type="evidence" value="ECO:0007669"/>
    <property type="project" value="UniProtKB-KW"/>
</dbReference>
<dbReference type="SUPFAM" id="SSF52540">
    <property type="entry name" value="P-loop containing nucleoside triphosphate hydrolases"/>
    <property type="match status" value="1"/>
</dbReference>
<evidence type="ECO:0000259" key="7">
    <source>
        <dbReference type="PROSITE" id="PS51194"/>
    </source>
</evidence>
<accession>A0A8H8DF56</accession>
<keyword evidence="9" id="KW-1185">Reference proteome</keyword>
<evidence type="ECO:0000256" key="2">
    <source>
        <dbReference type="ARBA" id="ARBA00022741"/>
    </source>
</evidence>
<evidence type="ECO:0000256" key="3">
    <source>
        <dbReference type="ARBA" id="ARBA00022801"/>
    </source>
</evidence>
<keyword evidence="4" id="KW-0347">Helicase</keyword>
<dbReference type="InterPro" id="IPR027417">
    <property type="entry name" value="P-loop_NTPase"/>
</dbReference>
<evidence type="ECO:0000313" key="8">
    <source>
        <dbReference type="EMBL" id="KAG5456200.1"/>
    </source>
</evidence>
<keyword evidence="3 8" id="KW-0378">Hydrolase</keyword>
<feature type="region of interest" description="Disordered" evidence="6">
    <location>
        <begin position="163"/>
        <end position="196"/>
    </location>
</feature>
<name>A0A8H8DF56_9FUNG</name>
<reference evidence="8 9" key="1">
    <citation type="journal article" name="Sci. Rep.">
        <title>Genome-scale phylogenetic analyses confirm Olpidium as the closest living zoosporic fungus to the non-flagellated, terrestrial fungi.</title>
        <authorList>
            <person name="Chang Y."/>
            <person name="Rochon D."/>
            <person name="Sekimoto S."/>
            <person name="Wang Y."/>
            <person name="Chovatia M."/>
            <person name="Sandor L."/>
            <person name="Salamov A."/>
            <person name="Grigoriev I.V."/>
            <person name="Stajich J.E."/>
            <person name="Spatafora J.W."/>
        </authorList>
    </citation>
    <scope>NUCLEOTIDE SEQUENCE [LARGE SCALE GENOMIC DNA]</scope>
    <source>
        <strain evidence="8">S191</strain>
    </source>
</reference>
<proteinExistence type="predicted"/>
<dbReference type="AlphaFoldDB" id="A0A8H8DF56"/>
<dbReference type="PANTHER" id="PTHR47958">
    <property type="entry name" value="ATP-DEPENDENT RNA HELICASE DBP3"/>
    <property type="match status" value="1"/>
</dbReference>
<dbReference type="Pfam" id="PF00271">
    <property type="entry name" value="Helicase_C"/>
    <property type="match status" value="1"/>
</dbReference>
<evidence type="ECO:0000256" key="4">
    <source>
        <dbReference type="ARBA" id="ARBA00022806"/>
    </source>
</evidence>
<dbReference type="OrthoDB" id="196131at2759"/>
<dbReference type="EMBL" id="JAEFCI010012120">
    <property type="protein sequence ID" value="KAG5456200.1"/>
    <property type="molecule type" value="Genomic_DNA"/>
</dbReference>
<feature type="non-terminal residue" evidence="8">
    <location>
        <position position="1"/>
    </location>
</feature>
<comment type="caution">
    <text evidence="8">The sequence shown here is derived from an EMBL/GenBank/DDBJ whole genome shotgun (WGS) entry which is preliminary data.</text>
</comment>
<evidence type="ECO:0000256" key="6">
    <source>
        <dbReference type="SAM" id="MobiDB-lite"/>
    </source>
</evidence>
<keyword evidence="5" id="KW-0067">ATP-binding</keyword>
<dbReference type="EC" id="3.6.4.13" evidence="1"/>
<dbReference type="Gene3D" id="3.40.50.300">
    <property type="entry name" value="P-loop containing nucleotide triphosphate hydrolases"/>
    <property type="match status" value="1"/>
</dbReference>
<sequence>YVEDEDKRSILVDILASQSRDNVCLTLIFVETKRMADILSDFLLAGRFPATSIHGDRTQREREKALESFRTGRTPILVATAVAARGLDISNVAHVINYDLPGDVDDYVHRIGRTGRAGNTGLATSFFNRGNRGIVKDLIELLKEANQEVPQWLQTFAREAGYGHGAGGRSRGGRSRGGTRDMRKYGGGGGGGGSGGYSRTGGYGGGGYAAPAYSGYGGSGGGSGYGGGSANRWW</sequence>
<protein>
    <recommendedName>
        <fullName evidence="1">RNA helicase</fullName>
        <ecNumber evidence="1">3.6.4.13</ecNumber>
    </recommendedName>
</protein>
<dbReference type="InterPro" id="IPR001650">
    <property type="entry name" value="Helicase_C-like"/>
</dbReference>
<dbReference type="PROSITE" id="PS51194">
    <property type="entry name" value="HELICASE_CTER"/>
    <property type="match status" value="1"/>
</dbReference>
<feature type="domain" description="Helicase C-terminal" evidence="7">
    <location>
        <begin position="18"/>
        <end position="157"/>
    </location>
</feature>